<dbReference type="AlphaFoldDB" id="A0A1E5L7B8"/>
<feature type="transmembrane region" description="Helical" evidence="1">
    <location>
        <begin position="115"/>
        <end position="138"/>
    </location>
</feature>
<feature type="transmembrane region" description="Helical" evidence="1">
    <location>
        <begin position="61"/>
        <end position="80"/>
    </location>
</feature>
<evidence type="ECO:0000313" key="4">
    <source>
        <dbReference type="Proteomes" id="UP000095255"/>
    </source>
</evidence>
<evidence type="ECO:0000313" key="3">
    <source>
        <dbReference type="EMBL" id="OEH85914.1"/>
    </source>
</evidence>
<feature type="transmembrane region" description="Helical" evidence="1">
    <location>
        <begin position="26"/>
        <end position="49"/>
    </location>
</feature>
<protein>
    <recommendedName>
        <fullName evidence="2">DUF2062 domain-containing protein</fullName>
    </recommendedName>
</protein>
<keyword evidence="4" id="KW-1185">Reference proteome</keyword>
<dbReference type="RefSeq" id="WP_069701997.1">
    <property type="nucleotide sequence ID" value="NZ_MJAT01000012.1"/>
</dbReference>
<dbReference type="EMBL" id="MJAT01000012">
    <property type="protein sequence ID" value="OEH85914.1"/>
    <property type="molecule type" value="Genomic_DNA"/>
</dbReference>
<keyword evidence="1" id="KW-0812">Transmembrane</keyword>
<reference evidence="3 4" key="1">
    <citation type="submission" date="2016-09" db="EMBL/GenBank/DDBJ databases">
        <title>Desulfuribacillus arsenicus sp. nov., an obligately anaerobic, dissimilatory arsenic- and antimonate-reducing bacterium isolated from anoxic sediments.</title>
        <authorList>
            <person name="Abin C.A."/>
            <person name="Hollibaugh J.T."/>
        </authorList>
    </citation>
    <scope>NUCLEOTIDE SEQUENCE [LARGE SCALE GENOMIC DNA]</scope>
    <source>
        <strain evidence="3 4">MLFW-2</strain>
    </source>
</reference>
<dbReference type="OrthoDB" id="2081705at2"/>
<sequence>MLQWMKKFYLYYAIRLLRIKGSDEKIARGFSLGMIVNFFPTFGFGVLISPVFARIFGGNPIAGLIGGASLTFFWAFLFYLNFSVGNFILNINAPLQTYDELDETLIHTINPGTSFFVGAMINCIFFGGAIYLILYFFLKRYRVIYFERIKIAIGKLNFIRRKK</sequence>
<dbReference type="PANTHER" id="PTHR40547">
    <property type="entry name" value="SLL0298 PROTEIN"/>
    <property type="match status" value="1"/>
</dbReference>
<evidence type="ECO:0000259" key="2">
    <source>
        <dbReference type="Pfam" id="PF09835"/>
    </source>
</evidence>
<feature type="domain" description="DUF2062" evidence="2">
    <location>
        <begin position="7"/>
        <end position="142"/>
    </location>
</feature>
<keyword evidence="1" id="KW-1133">Transmembrane helix</keyword>
<name>A0A1E5L7B8_9FIRM</name>
<keyword evidence="1" id="KW-0472">Membrane</keyword>
<comment type="caution">
    <text evidence="3">The sequence shown here is derived from an EMBL/GenBank/DDBJ whole genome shotgun (WGS) entry which is preliminary data.</text>
</comment>
<dbReference type="Pfam" id="PF09835">
    <property type="entry name" value="DUF2062"/>
    <property type="match status" value="1"/>
</dbReference>
<accession>A0A1E5L7B8</accession>
<dbReference type="PANTHER" id="PTHR40547:SF1">
    <property type="entry name" value="SLL0298 PROTEIN"/>
    <property type="match status" value="1"/>
</dbReference>
<gene>
    <name evidence="3" type="ORF">BHU72_03840</name>
</gene>
<dbReference type="InterPro" id="IPR018639">
    <property type="entry name" value="DUF2062"/>
</dbReference>
<dbReference type="STRING" id="1390249.BHU72_03840"/>
<evidence type="ECO:0000256" key="1">
    <source>
        <dbReference type="SAM" id="Phobius"/>
    </source>
</evidence>
<proteinExistence type="predicted"/>
<organism evidence="3 4">
    <name type="scientific">Desulfuribacillus stibiiarsenatis</name>
    <dbReference type="NCBI Taxonomy" id="1390249"/>
    <lineage>
        <taxon>Bacteria</taxon>
        <taxon>Bacillati</taxon>
        <taxon>Bacillota</taxon>
        <taxon>Desulfuribacillia</taxon>
        <taxon>Desulfuribacillales</taxon>
        <taxon>Desulfuribacillaceae</taxon>
        <taxon>Desulfuribacillus</taxon>
    </lineage>
</organism>
<dbReference type="Proteomes" id="UP000095255">
    <property type="component" value="Unassembled WGS sequence"/>
</dbReference>